<dbReference type="AlphaFoldDB" id="A0A7W4UTA4"/>
<comment type="caution">
    <text evidence="1">The sequence shown here is derived from an EMBL/GenBank/DDBJ whole genome shotgun (WGS) entry which is preliminary data.</text>
</comment>
<dbReference type="EMBL" id="JACHVP010000001">
    <property type="protein sequence ID" value="MBB2965894.1"/>
    <property type="molecule type" value="Genomic_DNA"/>
</dbReference>
<evidence type="ECO:0000313" key="2">
    <source>
        <dbReference type="Proteomes" id="UP000538196"/>
    </source>
</evidence>
<proteinExistence type="predicted"/>
<name>A0A7W4UTA4_LEIAQ</name>
<reference evidence="1 2" key="1">
    <citation type="submission" date="2020-08" db="EMBL/GenBank/DDBJ databases">
        <title>Sequencing the genomes of 1000 actinobacteria strains.</title>
        <authorList>
            <person name="Klenk H.-P."/>
        </authorList>
    </citation>
    <scope>NUCLEOTIDE SEQUENCE [LARGE SCALE GENOMIC DNA]</scope>
    <source>
        <strain evidence="1 2">DSM 20146</strain>
    </source>
</reference>
<evidence type="ECO:0000313" key="1">
    <source>
        <dbReference type="EMBL" id="MBB2965894.1"/>
    </source>
</evidence>
<dbReference type="Proteomes" id="UP000538196">
    <property type="component" value="Unassembled WGS sequence"/>
</dbReference>
<dbReference type="RefSeq" id="WP_021763392.1">
    <property type="nucleotide sequence ID" value="NZ_DAMDIH010000006.1"/>
</dbReference>
<keyword evidence="2" id="KW-1185">Reference proteome</keyword>
<gene>
    <name evidence="1" type="ORF">FHX33_000626</name>
</gene>
<protein>
    <submittedName>
        <fullName evidence="1">Uncharacterized protein</fullName>
    </submittedName>
</protein>
<sequence length="56" mass="5913">MYAIVTNVSTPPRTSVAQVVPRLVISKKRSKRPVAVGSVGSVVEVGAEMMVSRSIS</sequence>
<accession>A0A7W4UTA4</accession>
<organism evidence="1 2">
    <name type="scientific">Leifsonia aquatica</name>
    <name type="common">Corynebacterium aquaticum</name>
    <dbReference type="NCBI Taxonomy" id="144185"/>
    <lineage>
        <taxon>Bacteria</taxon>
        <taxon>Bacillati</taxon>
        <taxon>Actinomycetota</taxon>
        <taxon>Actinomycetes</taxon>
        <taxon>Micrococcales</taxon>
        <taxon>Microbacteriaceae</taxon>
        <taxon>Leifsonia</taxon>
    </lineage>
</organism>